<comment type="caution">
    <text evidence="4">The sequence shown here is derived from an EMBL/GenBank/DDBJ whole genome shotgun (WGS) entry which is preliminary data.</text>
</comment>
<evidence type="ECO:0000256" key="1">
    <source>
        <dbReference type="ARBA" id="ARBA00009013"/>
    </source>
</evidence>
<dbReference type="Pfam" id="PF01740">
    <property type="entry name" value="STAS"/>
    <property type="match status" value="1"/>
</dbReference>
<dbReference type="PROSITE" id="PS50801">
    <property type="entry name" value="STAS"/>
    <property type="match status" value="1"/>
</dbReference>
<evidence type="ECO:0000313" key="4">
    <source>
        <dbReference type="EMBL" id="RRR69626.1"/>
    </source>
</evidence>
<dbReference type="InterPro" id="IPR036513">
    <property type="entry name" value="STAS_dom_sf"/>
</dbReference>
<dbReference type="SUPFAM" id="SSF52091">
    <property type="entry name" value="SpoIIaa-like"/>
    <property type="match status" value="1"/>
</dbReference>
<sequence>MEINITTHQPTAAIVRLQGRLNLLVAAEVKQRLLQEVAAGHAILIIDMSSVSCIDSSGLGALIGGLKVARLAGGDLRLAAVPPQTALLLQLTRLNRVLTLYDDVATALGSRVS</sequence>
<dbReference type="CDD" id="cd07043">
    <property type="entry name" value="STAS_anti-anti-sigma_factors"/>
    <property type="match status" value="1"/>
</dbReference>
<accession>A0A426TVV4</accession>
<proteinExistence type="inferred from homology"/>
<dbReference type="InterPro" id="IPR002645">
    <property type="entry name" value="STAS_dom"/>
</dbReference>
<dbReference type="NCBIfam" id="TIGR00377">
    <property type="entry name" value="ant_ant_sig"/>
    <property type="match status" value="1"/>
</dbReference>
<comment type="similarity">
    <text evidence="1 2">Belongs to the anti-sigma-factor antagonist family.</text>
</comment>
<organism evidence="4 5">
    <name type="scientific">Candidatus Viridilinea halotolerans</name>
    <dbReference type="NCBI Taxonomy" id="2491704"/>
    <lineage>
        <taxon>Bacteria</taxon>
        <taxon>Bacillati</taxon>
        <taxon>Chloroflexota</taxon>
        <taxon>Chloroflexia</taxon>
        <taxon>Chloroflexales</taxon>
        <taxon>Chloroflexineae</taxon>
        <taxon>Oscillochloridaceae</taxon>
        <taxon>Candidatus Viridilinea</taxon>
    </lineage>
</organism>
<dbReference type="AlphaFoldDB" id="A0A426TVV4"/>
<dbReference type="Proteomes" id="UP000280307">
    <property type="component" value="Unassembled WGS sequence"/>
</dbReference>
<dbReference type="Gene3D" id="3.30.750.24">
    <property type="entry name" value="STAS domain"/>
    <property type="match status" value="1"/>
</dbReference>
<evidence type="ECO:0000256" key="2">
    <source>
        <dbReference type="RuleBase" id="RU003749"/>
    </source>
</evidence>
<gene>
    <name evidence="4" type="ORF">EI684_15135</name>
</gene>
<dbReference type="EMBL" id="RSAS01000608">
    <property type="protein sequence ID" value="RRR69626.1"/>
    <property type="molecule type" value="Genomic_DNA"/>
</dbReference>
<dbReference type="GO" id="GO:0043856">
    <property type="term" value="F:anti-sigma factor antagonist activity"/>
    <property type="evidence" value="ECO:0007669"/>
    <property type="project" value="InterPro"/>
</dbReference>
<feature type="domain" description="STAS" evidence="3">
    <location>
        <begin position="14"/>
        <end position="111"/>
    </location>
</feature>
<evidence type="ECO:0000313" key="5">
    <source>
        <dbReference type="Proteomes" id="UP000280307"/>
    </source>
</evidence>
<name>A0A426TVV4_9CHLR</name>
<dbReference type="PANTHER" id="PTHR33495">
    <property type="entry name" value="ANTI-SIGMA FACTOR ANTAGONIST TM_1081-RELATED-RELATED"/>
    <property type="match status" value="1"/>
</dbReference>
<evidence type="ECO:0000259" key="3">
    <source>
        <dbReference type="PROSITE" id="PS50801"/>
    </source>
</evidence>
<reference evidence="4 5" key="1">
    <citation type="submission" date="2018-12" db="EMBL/GenBank/DDBJ databases">
        <title>Genome Sequence of Candidatus Viridilinea halotolerans isolated from saline sulfide-rich spring.</title>
        <authorList>
            <person name="Grouzdev D.S."/>
            <person name="Burganskaya E.I."/>
            <person name="Krutkina M.S."/>
            <person name="Sukhacheva M.V."/>
            <person name="Gorlenko V.M."/>
        </authorList>
    </citation>
    <scope>NUCLEOTIDE SEQUENCE [LARGE SCALE GENOMIC DNA]</scope>
    <source>
        <strain evidence="4">Chok-6</strain>
    </source>
</reference>
<protein>
    <recommendedName>
        <fullName evidence="2">Anti-sigma factor antagonist</fullName>
    </recommendedName>
</protein>
<dbReference type="PANTHER" id="PTHR33495:SF2">
    <property type="entry name" value="ANTI-SIGMA FACTOR ANTAGONIST TM_1081-RELATED"/>
    <property type="match status" value="1"/>
</dbReference>
<dbReference type="InterPro" id="IPR003658">
    <property type="entry name" value="Anti-sigma_ant"/>
</dbReference>